<protein>
    <recommendedName>
        <fullName evidence="3">Knr4/Smi1-like domain-containing protein</fullName>
    </recommendedName>
</protein>
<dbReference type="Proteomes" id="UP001500212">
    <property type="component" value="Unassembled WGS sequence"/>
</dbReference>
<dbReference type="RefSeq" id="WP_345361544.1">
    <property type="nucleotide sequence ID" value="NZ_BAABHJ010000023.1"/>
</dbReference>
<comment type="caution">
    <text evidence="1">The sequence shown here is derived from an EMBL/GenBank/DDBJ whole genome shotgun (WGS) entry which is preliminary data.</text>
</comment>
<accession>A0ABP8TRX1</accession>
<evidence type="ECO:0008006" key="3">
    <source>
        <dbReference type="Google" id="ProtNLM"/>
    </source>
</evidence>
<proteinExistence type="predicted"/>
<dbReference type="InterPro" id="IPR037883">
    <property type="entry name" value="Knr4/Smi1-like_sf"/>
</dbReference>
<dbReference type="SUPFAM" id="SSF160631">
    <property type="entry name" value="SMI1/KNR4-like"/>
    <property type="match status" value="1"/>
</dbReference>
<keyword evidence="2" id="KW-1185">Reference proteome</keyword>
<evidence type="ECO:0000313" key="1">
    <source>
        <dbReference type="EMBL" id="GAA4613551.1"/>
    </source>
</evidence>
<reference evidence="2" key="1">
    <citation type="journal article" date="2019" name="Int. J. Syst. Evol. Microbiol.">
        <title>The Global Catalogue of Microorganisms (GCM) 10K type strain sequencing project: providing services to taxonomists for standard genome sequencing and annotation.</title>
        <authorList>
            <consortium name="The Broad Institute Genomics Platform"/>
            <consortium name="The Broad Institute Genome Sequencing Center for Infectious Disease"/>
            <person name="Wu L."/>
            <person name="Ma J."/>
        </authorList>
    </citation>
    <scope>NUCLEOTIDE SEQUENCE [LARGE SCALE GENOMIC DNA]</scope>
    <source>
        <strain evidence="2">JCM 17938</strain>
    </source>
</reference>
<evidence type="ECO:0000313" key="2">
    <source>
        <dbReference type="Proteomes" id="UP001500212"/>
    </source>
</evidence>
<dbReference type="EMBL" id="BAABHJ010000023">
    <property type="protein sequence ID" value="GAA4613551.1"/>
    <property type="molecule type" value="Genomic_DNA"/>
</dbReference>
<name>A0ABP8TRX1_9ACTN</name>
<sequence>MSGVASVVTLVRLCRNHPGCCRWTGGLGPQDIWRAECELGTSFPPSYRHFLAELGSCEVDGTEFLGGYRTPAMGDRLLGTVSETLDARTDPRFPPHLLVIQYDGMGGLASLDVSHRNAAGEYPVVVWDPGSNDRDGPERLADDFGAYALRQCVRALTRDD</sequence>
<dbReference type="Gene3D" id="3.40.1580.10">
    <property type="entry name" value="SMI1/KNR4-like"/>
    <property type="match status" value="1"/>
</dbReference>
<dbReference type="Pfam" id="PF14568">
    <property type="entry name" value="SUKH_6"/>
    <property type="match status" value="1"/>
</dbReference>
<gene>
    <name evidence="1" type="ORF">GCM10023195_58700</name>
</gene>
<organism evidence="1 2">
    <name type="scientific">Actinoallomurus liliacearum</name>
    <dbReference type="NCBI Taxonomy" id="1080073"/>
    <lineage>
        <taxon>Bacteria</taxon>
        <taxon>Bacillati</taxon>
        <taxon>Actinomycetota</taxon>
        <taxon>Actinomycetes</taxon>
        <taxon>Streptosporangiales</taxon>
        <taxon>Thermomonosporaceae</taxon>
        <taxon>Actinoallomurus</taxon>
    </lineage>
</organism>